<evidence type="ECO:0000313" key="1">
    <source>
        <dbReference type="EMBL" id="MDX2335966.1"/>
    </source>
</evidence>
<evidence type="ECO:0000313" key="2">
    <source>
        <dbReference type="Proteomes" id="UP001272940"/>
    </source>
</evidence>
<accession>A0ABU4KSF8</accession>
<reference evidence="1 2" key="1">
    <citation type="journal article" date="2023" name="FEMS Microbes">
        <title>Whole genomes of deep-sea sponge-associated bacteria exhibit high novel natural product potential.</title>
        <authorList>
            <person name="Hesketh-Best P.J."/>
            <person name="January G.G."/>
            <person name="Koch M.J."/>
            <person name="Warburton P.J."/>
            <person name="Howell K.L."/>
            <person name="Upton M."/>
        </authorList>
    </citation>
    <scope>NUCLEOTIDE SEQUENCE [LARGE SCALE GENOMIC DNA]</scope>
    <source>
        <strain evidence="1 2">PC206-O</strain>
    </source>
</reference>
<organism evidence="1 2">
    <name type="scientific">Brevundimonas vesicularis</name>
    <name type="common">Pseudomonas vesicularis</name>
    <dbReference type="NCBI Taxonomy" id="41276"/>
    <lineage>
        <taxon>Bacteria</taxon>
        <taxon>Pseudomonadati</taxon>
        <taxon>Pseudomonadota</taxon>
        <taxon>Alphaproteobacteria</taxon>
        <taxon>Caulobacterales</taxon>
        <taxon>Caulobacteraceae</taxon>
        <taxon>Brevundimonas</taxon>
    </lineage>
</organism>
<dbReference type="EMBL" id="JAMYEC010000009">
    <property type="protein sequence ID" value="MDX2335966.1"/>
    <property type="molecule type" value="Genomic_DNA"/>
</dbReference>
<name>A0ABU4KSF8_BREVE</name>
<dbReference type="Proteomes" id="UP001272940">
    <property type="component" value="Unassembled WGS sequence"/>
</dbReference>
<sequence length="56" mass="6063">MYDPPGSSLFALRLAMGCAGMSCIGFFAGWYWLAVPLAAAGVYCFWESIKAKGTDY</sequence>
<comment type="caution">
    <text evidence="1">The sequence shown here is derived from an EMBL/GenBank/DDBJ whole genome shotgun (WGS) entry which is preliminary data.</text>
</comment>
<proteinExistence type="predicted"/>
<gene>
    <name evidence="1" type="ORF">NJD11_13585</name>
</gene>
<keyword evidence="2" id="KW-1185">Reference proteome</keyword>
<protein>
    <recommendedName>
        <fullName evidence="3">DUF2892 domain-containing protein</fullName>
    </recommendedName>
</protein>
<dbReference type="RefSeq" id="WP_157076453.1">
    <property type="nucleotide sequence ID" value="NZ_JAMYEC010000009.1"/>
</dbReference>
<evidence type="ECO:0008006" key="3">
    <source>
        <dbReference type="Google" id="ProtNLM"/>
    </source>
</evidence>